<dbReference type="Gene3D" id="1.25.40.10">
    <property type="entry name" value="Tetratricopeptide repeat domain"/>
    <property type="match status" value="3"/>
</dbReference>
<dbReference type="AlphaFoldDB" id="A0A163KXL9"/>
<dbReference type="EMBL" id="LT553527">
    <property type="protein sequence ID" value="SAM01320.1"/>
    <property type="molecule type" value="Genomic_DNA"/>
</dbReference>
<gene>
    <name evidence="3" type="primary">ABSGL_07061.1 scaffold 8717</name>
</gene>
<dbReference type="Pfam" id="PF08238">
    <property type="entry name" value="Sel1"/>
    <property type="match status" value="6"/>
</dbReference>
<dbReference type="InParanoid" id="A0A163KXL9"/>
<dbReference type="SMART" id="SM00671">
    <property type="entry name" value="SEL1"/>
    <property type="match status" value="6"/>
</dbReference>
<dbReference type="SUPFAM" id="SSF81901">
    <property type="entry name" value="HCP-like"/>
    <property type="match status" value="2"/>
</dbReference>
<organism evidence="3">
    <name type="scientific">Absidia glauca</name>
    <name type="common">Pin mould</name>
    <dbReference type="NCBI Taxonomy" id="4829"/>
    <lineage>
        <taxon>Eukaryota</taxon>
        <taxon>Fungi</taxon>
        <taxon>Fungi incertae sedis</taxon>
        <taxon>Mucoromycota</taxon>
        <taxon>Mucoromycotina</taxon>
        <taxon>Mucoromycetes</taxon>
        <taxon>Mucorales</taxon>
        <taxon>Cunninghamellaceae</taxon>
        <taxon>Absidia</taxon>
    </lineage>
</organism>
<evidence type="ECO:0000313" key="4">
    <source>
        <dbReference type="Proteomes" id="UP000078561"/>
    </source>
</evidence>
<evidence type="ECO:0000313" key="3">
    <source>
        <dbReference type="EMBL" id="SAM01320.1"/>
    </source>
</evidence>
<dbReference type="Proteomes" id="UP000078561">
    <property type="component" value="Unassembled WGS sequence"/>
</dbReference>
<evidence type="ECO:0000256" key="1">
    <source>
        <dbReference type="ARBA" id="ARBA00038101"/>
    </source>
</evidence>
<keyword evidence="4" id="KW-1185">Reference proteome</keyword>
<proteinExistence type="inferred from homology"/>
<dbReference type="InterPro" id="IPR011990">
    <property type="entry name" value="TPR-like_helical_dom_sf"/>
</dbReference>
<feature type="compositionally biased region" description="Low complexity" evidence="2">
    <location>
        <begin position="523"/>
        <end position="535"/>
    </location>
</feature>
<feature type="compositionally biased region" description="Basic and acidic residues" evidence="2">
    <location>
        <begin position="507"/>
        <end position="520"/>
    </location>
</feature>
<name>A0A163KXL9_ABSGL</name>
<comment type="similarity">
    <text evidence="1">Belongs to the sel-1 family.</text>
</comment>
<dbReference type="OrthoDB" id="272077at2759"/>
<dbReference type="InterPro" id="IPR050767">
    <property type="entry name" value="Sel1_AlgK"/>
</dbReference>
<protein>
    <recommendedName>
        <fullName evidence="5">HCP-like protein</fullName>
    </recommendedName>
</protein>
<reference evidence="3" key="1">
    <citation type="submission" date="2016-04" db="EMBL/GenBank/DDBJ databases">
        <authorList>
            <person name="Evans L.H."/>
            <person name="Alamgir A."/>
            <person name="Owens N."/>
            <person name="Weber N.D."/>
            <person name="Virtaneva K."/>
            <person name="Barbian K."/>
            <person name="Babar A."/>
            <person name="Rosenke K."/>
        </authorList>
    </citation>
    <scope>NUCLEOTIDE SEQUENCE [LARGE SCALE GENOMIC DNA]</scope>
    <source>
        <strain evidence="3">CBS 101.48</strain>
    </source>
</reference>
<dbReference type="STRING" id="4829.A0A163KXL9"/>
<accession>A0A163KXL9</accession>
<dbReference type="PANTHER" id="PTHR11102">
    <property type="entry name" value="SEL-1-LIKE PROTEIN"/>
    <property type="match status" value="1"/>
</dbReference>
<feature type="region of interest" description="Disordered" evidence="2">
    <location>
        <begin position="507"/>
        <end position="535"/>
    </location>
</feature>
<evidence type="ECO:0008006" key="5">
    <source>
        <dbReference type="Google" id="ProtNLM"/>
    </source>
</evidence>
<dbReference type="PANTHER" id="PTHR11102:SF160">
    <property type="entry name" value="ERAD-ASSOCIATED E3 UBIQUITIN-PROTEIN LIGASE COMPONENT HRD3"/>
    <property type="match status" value="1"/>
</dbReference>
<evidence type="ECO:0000256" key="2">
    <source>
        <dbReference type="SAM" id="MobiDB-lite"/>
    </source>
</evidence>
<sequence length="598" mass="66924">MDLLSRAGELGNINAIYHQGRLAYEAYLENPSSFSHLLDASLDYFMQAVTDGNHFKSMVCIGQLYDSLEQYDNAQIWFEHSSSDPLSSAMLIKYRHDNKCTTDLVTATEQLWTTLDPPVLDALSRNTIGSLCFFVGQSYHDDDPVLAEQWYTRSVNVNPHQAATHALGLLHEAQGDFIIAMDWFRTGAEKWNHAPSQYKLGVYHAHGLGGLDSINLVAAQRYLKLAATDATTHDDAQKQLGEVTFMHAWDLWHTQKQYQRGLKQFEQAALSLNVPEALVALGHLYHTGFSGDPQCLILQSYKQAFTYYSAAARHMNAEAALMLGSYYEEGYLHGMENLDEALTWYEKAYRWNGGALAELAIGKLKHHQALLLLDNDHDAVLDLQEEAYTWFEGAASSSSGLDYGHAKVMMALYHLKGWGRKTCDPSMGFTMLLAIDTAEAMGEVALCYEQGLGVAQDYEKALYYWEAVVKSASDDVLALRKLAELYRGGLAGPCDLEKANEYGARADAIDRERRDEREKSFCSTTTSNSSSSYASRRSSLNSLNQIPYHTIGHDDFMAAFEQAKQGHWRPTRENVVRGQMGGVLMVCYGYGLGQVFKE</sequence>
<dbReference type="InterPro" id="IPR006597">
    <property type="entry name" value="Sel1-like"/>
</dbReference>